<dbReference type="AlphaFoldDB" id="A0A9Q0MWE8"/>
<evidence type="ECO:0000256" key="1">
    <source>
        <dbReference type="SAM" id="Phobius"/>
    </source>
</evidence>
<evidence type="ECO:0000313" key="3">
    <source>
        <dbReference type="Proteomes" id="UP001151699"/>
    </source>
</evidence>
<dbReference type="PANTHER" id="PTHR39948:SF1">
    <property type="entry name" value="GEO11419P1"/>
    <property type="match status" value="1"/>
</dbReference>
<dbReference type="PANTHER" id="PTHR39948">
    <property type="entry name" value="GEO11419P1"/>
    <property type="match status" value="1"/>
</dbReference>
<keyword evidence="1" id="KW-0812">Transmembrane</keyword>
<evidence type="ECO:0000313" key="2">
    <source>
        <dbReference type="EMBL" id="KAJ6639173.1"/>
    </source>
</evidence>
<keyword evidence="1" id="KW-0472">Membrane</keyword>
<feature type="transmembrane region" description="Helical" evidence="1">
    <location>
        <begin position="31"/>
        <end position="56"/>
    </location>
</feature>
<keyword evidence="3" id="KW-1185">Reference proteome</keyword>
<reference evidence="2" key="1">
    <citation type="submission" date="2022-07" db="EMBL/GenBank/DDBJ databases">
        <authorList>
            <person name="Trinca V."/>
            <person name="Uliana J.V.C."/>
            <person name="Torres T.T."/>
            <person name="Ward R.J."/>
            <person name="Monesi N."/>
        </authorList>
    </citation>
    <scope>NUCLEOTIDE SEQUENCE</scope>
    <source>
        <strain evidence="2">HSMRA1968</strain>
        <tissue evidence="2">Whole embryos</tissue>
    </source>
</reference>
<comment type="caution">
    <text evidence="2">The sequence shown here is derived from an EMBL/GenBank/DDBJ whole genome shotgun (WGS) entry which is preliminary data.</text>
</comment>
<accession>A0A9Q0MWE8</accession>
<sequence>TSFLDNCSHYPTFNGIQRSNKNKKLTMKNPLWFILWLIILIIAFPIAGFCAGWYILLYPLTVCIPAISGLTDLLHQGIQLTHLAAKSMECYKHNNHKVRFGLIEENTGSCKLWNMRKSDEMYHSVVKYIDLLLNGTFYIM</sequence>
<dbReference type="Proteomes" id="UP001151699">
    <property type="component" value="Chromosome X"/>
</dbReference>
<name>A0A9Q0MWE8_9DIPT</name>
<feature type="non-terminal residue" evidence="2">
    <location>
        <position position="140"/>
    </location>
</feature>
<dbReference type="EMBL" id="WJQU01000003">
    <property type="protein sequence ID" value="KAJ6639173.1"/>
    <property type="molecule type" value="Genomic_DNA"/>
</dbReference>
<proteinExistence type="predicted"/>
<organism evidence="2 3">
    <name type="scientific">Pseudolycoriella hygida</name>
    <dbReference type="NCBI Taxonomy" id="35572"/>
    <lineage>
        <taxon>Eukaryota</taxon>
        <taxon>Metazoa</taxon>
        <taxon>Ecdysozoa</taxon>
        <taxon>Arthropoda</taxon>
        <taxon>Hexapoda</taxon>
        <taxon>Insecta</taxon>
        <taxon>Pterygota</taxon>
        <taxon>Neoptera</taxon>
        <taxon>Endopterygota</taxon>
        <taxon>Diptera</taxon>
        <taxon>Nematocera</taxon>
        <taxon>Sciaroidea</taxon>
        <taxon>Sciaridae</taxon>
        <taxon>Pseudolycoriella</taxon>
    </lineage>
</organism>
<protein>
    <submittedName>
        <fullName evidence="2">Uncharacterized protein</fullName>
    </submittedName>
</protein>
<dbReference type="OrthoDB" id="8912589at2759"/>
<keyword evidence="1" id="KW-1133">Transmembrane helix</keyword>
<feature type="non-terminal residue" evidence="2">
    <location>
        <position position="1"/>
    </location>
</feature>
<gene>
    <name evidence="2" type="ORF">Bhyg_11913</name>
</gene>